<protein>
    <submittedName>
        <fullName evidence="2">DUF2474 domain-containing protein</fullName>
    </submittedName>
</protein>
<evidence type="ECO:0000313" key="3">
    <source>
        <dbReference type="Proteomes" id="UP000266693"/>
    </source>
</evidence>
<evidence type="ECO:0000256" key="1">
    <source>
        <dbReference type="SAM" id="Phobius"/>
    </source>
</evidence>
<comment type="caution">
    <text evidence="2">The sequence shown here is derived from an EMBL/GenBank/DDBJ whole genome shotgun (WGS) entry which is preliminary data.</text>
</comment>
<keyword evidence="1" id="KW-0812">Transmembrane</keyword>
<reference evidence="2 3" key="1">
    <citation type="submission" date="2018-08" db="EMBL/GenBank/DDBJ databases">
        <title>The multiple taxonomic identification of Sphingomonas gilva.</title>
        <authorList>
            <person name="Zhu D."/>
            <person name="Zheng S."/>
        </authorList>
    </citation>
    <scope>NUCLEOTIDE SEQUENCE [LARGE SCALE GENOMIC DNA]</scope>
    <source>
        <strain evidence="2 3">ZDH117</strain>
    </source>
</reference>
<dbReference type="Pfam" id="PF10617">
    <property type="entry name" value="DUF2474"/>
    <property type="match status" value="1"/>
</dbReference>
<feature type="transmembrane region" description="Helical" evidence="1">
    <location>
        <begin position="12"/>
        <end position="35"/>
    </location>
</feature>
<dbReference type="EMBL" id="QWLV01000008">
    <property type="protein sequence ID" value="RHW16676.1"/>
    <property type="molecule type" value="Genomic_DNA"/>
</dbReference>
<keyword evidence="3" id="KW-1185">Reference proteome</keyword>
<dbReference type="InterPro" id="IPR018895">
    <property type="entry name" value="DUF2474"/>
</dbReference>
<gene>
    <name evidence="2" type="ORF">D1610_14895</name>
</gene>
<dbReference type="Proteomes" id="UP000266693">
    <property type="component" value="Unassembled WGS sequence"/>
</dbReference>
<name>A0A396RM25_9SPHN</name>
<proteinExistence type="predicted"/>
<keyword evidence="1" id="KW-0472">Membrane</keyword>
<dbReference type="RefSeq" id="WP_118864988.1">
    <property type="nucleotide sequence ID" value="NZ_QWLV01000008.1"/>
</dbReference>
<dbReference type="OrthoDB" id="6199137at2"/>
<organism evidence="2 3">
    <name type="scientific">Sphingomonas gilva</name>
    <dbReference type="NCBI Taxonomy" id="2305907"/>
    <lineage>
        <taxon>Bacteria</taxon>
        <taxon>Pseudomonadati</taxon>
        <taxon>Pseudomonadota</taxon>
        <taxon>Alphaproteobacteria</taxon>
        <taxon>Sphingomonadales</taxon>
        <taxon>Sphingomonadaceae</taxon>
        <taxon>Sphingomonas</taxon>
    </lineage>
</organism>
<dbReference type="AlphaFoldDB" id="A0A396RM25"/>
<sequence length="37" mass="4209">MSERPLWRRLGWFVGLWAASVAVLGIVALIIRTWLNG</sequence>
<keyword evidence="1" id="KW-1133">Transmembrane helix</keyword>
<accession>A0A396RM25</accession>
<evidence type="ECO:0000313" key="2">
    <source>
        <dbReference type="EMBL" id="RHW16676.1"/>
    </source>
</evidence>